<gene>
    <name evidence="4" type="ORF">HLB44_25070</name>
</gene>
<feature type="repeat" description="ANK" evidence="3">
    <location>
        <begin position="209"/>
        <end position="241"/>
    </location>
</feature>
<evidence type="ECO:0000256" key="3">
    <source>
        <dbReference type="PROSITE-ProRule" id="PRU00023"/>
    </source>
</evidence>
<dbReference type="InterPro" id="IPR036770">
    <property type="entry name" value="Ankyrin_rpt-contain_sf"/>
</dbReference>
<comment type="caution">
    <text evidence="4">The sequence shown here is derived from an EMBL/GenBank/DDBJ whole genome shotgun (WGS) entry which is preliminary data.</text>
</comment>
<evidence type="ECO:0000313" key="5">
    <source>
        <dbReference type="Proteomes" id="UP000737171"/>
    </source>
</evidence>
<dbReference type="SUPFAM" id="SSF48403">
    <property type="entry name" value="Ankyrin repeat"/>
    <property type="match status" value="1"/>
</dbReference>
<evidence type="ECO:0000256" key="2">
    <source>
        <dbReference type="ARBA" id="ARBA00023043"/>
    </source>
</evidence>
<dbReference type="InterPro" id="IPR002110">
    <property type="entry name" value="Ankyrin_rpt"/>
</dbReference>
<accession>A0ABX2EP13</accession>
<dbReference type="SMART" id="SM00248">
    <property type="entry name" value="ANK"/>
    <property type="match status" value="6"/>
</dbReference>
<proteinExistence type="predicted"/>
<dbReference type="PROSITE" id="PS50088">
    <property type="entry name" value="ANK_REPEAT"/>
    <property type="match status" value="2"/>
</dbReference>
<dbReference type="EMBL" id="JABRWJ010000008">
    <property type="protein sequence ID" value="NRF70285.1"/>
    <property type="molecule type" value="Genomic_DNA"/>
</dbReference>
<dbReference type="Proteomes" id="UP000737171">
    <property type="component" value="Unassembled WGS sequence"/>
</dbReference>
<name>A0ABX2EP13_9BURK</name>
<feature type="repeat" description="ANK" evidence="3">
    <location>
        <begin position="110"/>
        <end position="142"/>
    </location>
</feature>
<dbReference type="PANTHER" id="PTHR24173:SF74">
    <property type="entry name" value="ANKYRIN REPEAT DOMAIN-CONTAINING PROTEIN 16"/>
    <property type="match status" value="1"/>
</dbReference>
<evidence type="ECO:0000256" key="1">
    <source>
        <dbReference type="ARBA" id="ARBA00022737"/>
    </source>
</evidence>
<dbReference type="Gene3D" id="2.120.10.80">
    <property type="entry name" value="Kelch-type beta propeller"/>
    <property type="match status" value="1"/>
</dbReference>
<dbReference type="InterPro" id="IPR011043">
    <property type="entry name" value="Gal_Oxase/kelch_b-propeller"/>
</dbReference>
<dbReference type="RefSeq" id="WP_173129017.1">
    <property type="nucleotide sequence ID" value="NZ_JABRWJ010000008.1"/>
</dbReference>
<keyword evidence="5" id="KW-1185">Reference proteome</keyword>
<dbReference type="Pfam" id="PF12796">
    <property type="entry name" value="Ank_2"/>
    <property type="match status" value="1"/>
</dbReference>
<dbReference type="Gene3D" id="1.25.40.20">
    <property type="entry name" value="Ankyrin repeat-containing domain"/>
    <property type="match status" value="2"/>
</dbReference>
<dbReference type="InterPro" id="IPR015915">
    <property type="entry name" value="Kelch-typ_b-propeller"/>
</dbReference>
<dbReference type="PROSITE" id="PS50297">
    <property type="entry name" value="ANK_REP_REGION"/>
    <property type="match status" value="1"/>
</dbReference>
<evidence type="ECO:0000313" key="4">
    <source>
        <dbReference type="EMBL" id="NRF70285.1"/>
    </source>
</evidence>
<protein>
    <submittedName>
        <fullName evidence="4">Ankyrin repeat domain-containing protein</fullName>
    </submittedName>
</protein>
<reference evidence="4 5" key="1">
    <citation type="submission" date="2020-05" db="EMBL/GenBank/DDBJ databases">
        <title>Aquincola sp. isolate from soil.</title>
        <authorList>
            <person name="Han J."/>
            <person name="Kim D.-U."/>
        </authorList>
    </citation>
    <scope>NUCLEOTIDE SEQUENCE [LARGE SCALE GENOMIC DNA]</scope>
    <source>
        <strain evidence="4 5">S2</strain>
    </source>
</reference>
<organism evidence="4 5">
    <name type="scientific">Pseudaquabacterium terrae</name>
    <dbReference type="NCBI Taxonomy" id="2732868"/>
    <lineage>
        <taxon>Bacteria</taxon>
        <taxon>Pseudomonadati</taxon>
        <taxon>Pseudomonadota</taxon>
        <taxon>Betaproteobacteria</taxon>
        <taxon>Burkholderiales</taxon>
        <taxon>Sphaerotilaceae</taxon>
        <taxon>Pseudaquabacterium</taxon>
    </lineage>
</organism>
<keyword evidence="2 3" id="KW-0040">ANK repeat</keyword>
<dbReference type="SUPFAM" id="SSF50965">
    <property type="entry name" value="Galactose oxidase, central domain"/>
    <property type="match status" value="1"/>
</dbReference>
<sequence length="510" mass="56596">MARKPKHTKRRLIDALRRGDPAEVQALLDAGQALPDNDEHGYSALLHAVHGRDVMRDERLQSLLRLLVERGAALNDISSYQESALRVLSRIGRFDAVRLLLEAGADESQLGWTPLIKAAALGTLADVQALVRDGAALEDRDRWSRTAWLVAIQTGDVDKARWLGEQGADMNARGRCGQPPLFYAVQCHRTMMLHWLLQGGQDAEQTDEFGATALIEAAEHGHSEGLALLLDVGAEVDRARNGGGTALSATLHAVDTLRLLKAGADPAHLSDESRRELLGLPREPDPDALDGVTQTHFERARLPRRGKRNPEQIDEPFWLAMIRAGVSGYEASQRFEPGRDLSRPPVWCARRFGQSITWLPDGRIVQIAGEHEDSYDPDFCIYNDVFVHHPDGHVDIYGYPEDVFAPTDFHTATLVGDTIILIGALGYQGRREFGSTPVYRLDLHDFRIERLPIDGPGPGWIYKHRAQLRPAQKIEVSGGIVATLTEGSESHVASDRRVVLDLEGRRWRES</sequence>
<keyword evidence="1" id="KW-0677">Repeat</keyword>
<dbReference type="PANTHER" id="PTHR24173">
    <property type="entry name" value="ANKYRIN REPEAT CONTAINING"/>
    <property type="match status" value="1"/>
</dbReference>